<reference evidence="1 2" key="1">
    <citation type="submission" date="2019-08" db="EMBL/GenBank/DDBJ databases">
        <title>In-depth cultivation of the pig gut microbiome towards novel bacterial diversity and tailored functional studies.</title>
        <authorList>
            <person name="Wylensek D."/>
            <person name="Hitch T.C.A."/>
            <person name="Clavel T."/>
        </authorList>
    </citation>
    <scope>NUCLEOTIDE SEQUENCE [LARGE SCALE GENOMIC DNA]</scope>
    <source>
        <strain evidence="1 2">BBE-744-WT-12</strain>
    </source>
</reference>
<evidence type="ECO:0000313" key="2">
    <source>
        <dbReference type="Proteomes" id="UP000435649"/>
    </source>
</evidence>
<organism evidence="1 2">
    <name type="scientific">Victivallis lenta</name>
    <dbReference type="NCBI Taxonomy" id="2606640"/>
    <lineage>
        <taxon>Bacteria</taxon>
        <taxon>Pseudomonadati</taxon>
        <taxon>Lentisphaerota</taxon>
        <taxon>Lentisphaeria</taxon>
        <taxon>Victivallales</taxon>
        <taxon>Victivallaceae</taxon>
        <taxon>Victivallis</taxon>
    </lineage>
</organism>
<dbReference type="PROSITE" id="PS51257">
    <property type="entry name" value="PROKAR_LIPOPROTEIN"/>
    <property type="match status" value="1"/>
</dbReference>
<evidence type="ECO:0000313" key="1">
    <source>
        <dbReference type="EMBL" id="MST99701.1"/>
    </source>
</evidence>
<keyword evidence="2" id="KW-1185">Reference proteome</keyword>
<dbReference type="EMBL" id="VUNS01000048">
    <property type="protein sequence ID" value="MST99701.1"/>
    <property type="molecule type" value="Genomic_DNA"/>
</dbReference>
<gene>
    <name evidence="1" type="ORF">FYJ85_21970</name>
</gene>
<proteinExistence type="predicted"/>
<evidence type="ECO:0008006" key="3">
    <source>
        <dbReference type="Google" id="ProtNLM"/>
    </source>
</evidence>
<dbReference type="AlphaFoldDB" id="A0A844GB08"/>
<name>A0A844GB08_9BACT</name>
<dbReference type="Proteomes" id="UP000435649">
    <property type="component" value="Unassembled WGS sequence"/>
</dbReference>
<comment type="caution">
    <text evidence="1">The sequence shown here is derived from an EMBL/GenBank/DDBJ whole genome shotgun (WGS) entry which is preliminary data.</text>
</comment>
<accession>A0A844GB08</accession>
<dbReference type="RefSeq" id="WP_154420865.1">
    <property type="nucleotide sequence ID" value="NZ_VUNS01000048.1"/>
</dbReference>
<protein>
    <recommendedName>
        <fullName evidence="3">Lipoprotein</fullName>
    </recommendedName>
</protein>
<sequence>MRKNNFIVIKYLLMLFLLLLAFGCVQDFAHLNSETNEIQFKFSPISGVVSCYVFFPDTQSRIIIDCHWYQDGGNWTLKLRKFVTDSSDSQKAFIKALLQIIPYVEKYLFMHSMKKGVISSIELSTEDFDISFDEKKITPESTWNDIQNAGNSMFPLDSLISQLWSQGFMFHKPLFFYETEPNPHFEISINRFDLEDLTMY</sequence>